<protein>
    <recommendedName>
        <fullName evidence="3">Cob(I)yrinic acid a,c-diamide adenosyltransferase</fullName>
    </recommendedName>
</protein>
<keyword evidence="2" id="KW-1185">Reference proteome</keyword>
<dbReference type="Gene3D" id="3.40.50.300">
    <property type="entry name" value="P-loop containing nucleotide triphosphate hydrolases"/>
    <property type="match status" value="1"/>
</dbReference>
<comment type="caution">
    <text evidence="1">The sequence shown here is derived from an EMBL/GenBank/DDBJ whole genome shotgun (WGS) entry which is preliminary data.</text>
</comment>
<dbReference type="PANTHER" id="PTHR46638">
    <property type="entry name" value="CORRINOID ADENOSYLTRANSFERASE"/>
    <property type="match status" value="1"/>
</dbReference>
<dbReference type="GO" id="GO:0009236">
    <property type="term" value="P:cobalamin biosynthetic process"/>
    <property type="evidence" value="ECO:0007669"/>
    <property type="project" value="InterPro"/>
</dbReference>
<dbReference type="GO" id="GO:0008817">
    <property type="term" value="F:corrinoid adenosyltransferase activity"/>
    <property type="evidence" value="ECO:0007669"/>
    <property type="project" value="InterPro"/>
</dbReference>
<gene>
    <name evidence="1" type="ORF">BHU72_08030</name>
</gene>
<accession>A0A1E5L3R0</accession>
<dbReference type="Pfam" id="PF02572">
    <property type="entry name" value="CobA_CobO_BtuR"/>
    <property type="match status" value="1"/>
</dbReference>
<dbReference type="Proteomes" id="UP000095255">
    <property type="component" value="Unassembled WGS sequence"/>
</dbReference>
<dbReference type="STRING" id="1390249.BHU72_08030"/>
<dbReference type="InterPro" id="IPR027417">
    <property type="entry name" value="P-loop_NTPase"/>
</dbReference>
<evidence type="ECO:0000313" key="1">
    <source>
        <dbReference type="EMBL" id="OEH84772.1"/>
    </source>
</evidence>
<dbReference type="SUPFAM" id="SSF52540">
    <property type="entry name" value="P-loop containing nucleoside triphosphate hydrolases"/>
    <property type="match status" value="1"/>
</dbReference>
<dbReference type="GO" id="GO:0005524">
    <property type="term" value="F:ATP binding"/>
    <property type="evidence" value="ECO:0007669"/>
    <property type="project" value="InterPro"/>
</dbReference>
<name>A0A1E5L3R0_9FIRM</name>
<dbReference type="PANTHER" id="PTHR46638:SF1">
    <property type="entry name" value="CORRINOID ADENOSYLTRANSFERASE"/>
    <property type="match status" value="1"/>
</dbReference>
<dbReference type="EMBL" id="MJAT01000036">
    <property type="protein sequence ID" value="OEH84772.1"/>
    <property type="molecule type" value="Genomic_DNA"/>
</dbReference>
<evidence type="ECO:0008006" key="3">
    <source>
        <dbReference type="Google" id="ProtNLM"/>
    </source>
</evidence>
<dbReference type="PIRSF" id="PIRSF015617">
    <property type="entry name" value="Adensltrnsf_CobA"/>
    <property type="match status" value="1"/>
</dbReference>
<reference evidence="1 2" key="1">
    <citation type="submission" date="2016-09" db="EMBL/GenBank/DDBJ databases">
        <title>Desulfuribacillus arsenicus sp. nov., an obligately anaerobic, dissimilatory arsenic- and antimonate-reducing bacterium isolated from anoxic sediments.</title>
        <authorList>
            <person name="Abin C.A."/>
            <person name="Hollibaugh J.T."/>
        </authorList>
    </citation>
    <scope>NUCLEOTIDE SEQUENCE [LARGE SCALE GENOMIC DNA]</scope>
    <source>
        <strain evidence="1 2">MLFW-2</strain>
    </source>
</reference>
<sequence length="188" mass="21284">MNNSAIGKAVGKYMLVQIYFGDGKGKTTAAIGLAIRALGHDFKVGIVFFMKNPSFFPMGENQTLALLQKNMPNNLQVFFYGKAGWVLQDQLEDIDRQEAIQGLQKCKDLINQCDLLIMDEILNAIHFNLISEDAVLDFIHNKPRDLEVVLTGRKASKRFIDKADLVTEVVEIKHPYHTRLEARKGIEY</sequence>
<organism evidence="1 2">
    <name type="scientific">Desulfuribacillus stibiiarsenatis</name>
    <dbReference type="NCBI Taxonomy" id="1390249"/>
    <lineage>
        <taxon>Bacteria</taxon>
        <taxon>Bacillati</taxon>
        <taxon>Bacillota</taxon>
        <taxon>Desulfuribacillia</taxon>
        <taxon>Desulfuribacillales</taxon>
        <taxon>Desulfuribacillaceae</taxon>
        <taxon>Desulfuribacillus</taxon>
    </lineage>
</organism>
<dbReference type="AlphaFoldDB" id="A0A1E5L3R0"/>
<evidence type="ECO:0000313" key="2">
    <source>
        <dbReference type="Proteomes" id="UP000095255"/>
    </source>
</evidence>
<proteinExistence type="predicted"/>
<dbReference type="InterPro" id="IPR003724">
    <property type="entry name" value="CblAdoTrfase_CobA"/>
</dbReference>